<dbReference type="Pfam" id="PF22725">
    <property type="entry name" value="GFO_IDH_MocA_C3"/>
    <property type="match status" value="1"/>
</dbReference>
<dbReference type="InterPro" id="IPR055170">
    <property type="entry name" value="GFO_IDH_MocA-like_dom"/>
</dbReference>
<evidence type="ECO:0000259" key="6">
    <source>
        <dbReference type="Pfam" id="PF01408"/>
    </source>
</evidence>
<dbReference type="SUPFAM" id="SSF51735">
    <property type="entry name" value="NAD(P)-binding Rossmann-fold domains"/>
    <property type="match status" value="1"/>
</dbReference>
<evidence type="ECO:0000256" key="3">
    <source>
        <dbReference type="ARBA" id="ARBA00038984"/>
    </source>
</evidence>
<comment type="similarity">
    <text evidence="1">Belongs to the Gfo/Idh/MocA family.</text>
</comment>
<evidence type="ECO:0000256" key="1">
    <source>
        <dbReference type="ARBA" id="ARBA00010928"/>
    </source>
</evidence>
<dbReference type="PANTHER" id="PTHR22604:SF105">
    <property type="entry name" value="TRANS-1,2-DIHYDROBENZENE-1,2-DIOL DEHYDROGENASE"/>
    <property type="match status" value="1"/>
</dbReference>
<feature type="domain" description="Gfo/Idh/MocA-like oxidoreductase N-terminal" evidence="6">
    <location>
        <begin position="26"/>
        <end position="131"/>
    </location>
</feature>
<dbReference type="InterPro" id="IPR036291">
    <property type="entry name" value="NAD(P)-bd_dom_sf"/>
</dbReference>
<sequence length="425" mass="46767">MDILGAFIRNWRQFNPPVASKQEDALKFGILGAANIAPLALILPAKSHSQVIIYAVAARDKTRATAFAKTHGIPVVKDSYEDILDDPAIDVVYIPLPTGLHLEWALKALAKGKHVLLEKPATANAQEAEILHHHRLLNQSSEGPILMEAFHSRFAPGWQQFLAVLDPPNVSHAIAKAIVPSYIASDDDIRFNYSVGGGALLDLGTYPLASIRDAFGAEPEECIDARLTPMAPPREKCDHTFHAKFRFPNGGIGEIDGTLRAPKTHLSLPTITVTHKPVPAPEEAEKAGGMGVEATRTRKVTFCNLLWSTNYHYVTVEDKFEIIDAGSSTVKREYTKTETKKAYTFHEMGRDAAGEIHWSTYRYMLEEFVNKIKGREGSGVFVSHEESIAQSRALDMIYEKSGLGLRLTSKRASELAQVFAKTSAA</sequence>
<organism evidence="8 9">
    <name type="scientific">Byssothecium circinans</name>
    <dbReference type="NCBI Taxonomy" id="147558"/>
    <lineage>
        <taxon>Eukaryota</taxon>
        <taxon>Fungi</taxon>
        <taxon>Dikarya</taxon>
        <taxon>Ascomycota</taxon>
        <taxon>Pezizomycotina</taxon>
        <taxon>Dothideomycetes</taxon>
        <taxon>Pleosporomycetidae</taxon>
        <taxon>Pleosporales</taxon>
        <taxon>Massarineae</taxon>
        <taxon>Massarinaceae</taxon>
        <taxon>Byssothecium</taxon>
    </lineage>
</organism>
<evidence type="ECO:0000256" key="5">
    <source>
        <dbReference type="ARBA" id="ARBA00049233"/>
    </source>
</evidence>
<dbReference type="OrthoDB" id="6417021at2759"/>
<gene>
    <name evidence="8" type="ORF">CC80DRAFT_185998</name>
</gene>
<dbReference type="Pfam" id="PF01408">
    <property type="entry name" value="GFO_IDH_MocA"/>
    <property type="match status" value="1"/>
</dbReference>
<evidence type="ECO:0000313" key="9">
    <source>
        <dbReference type="Proteomes" id="UP000800035"/>
    </source>
</evidence>
<dbReference type="EMBL" id="ML977013">
    <property type="protein sequence ID" value="KAF1952103.1"/>
    <property type="molecule type" value="Genomic_DNA"/>
</dbReference>
<reference evidence="8" key="1">
    <citation type="journal article" date="2020" name="Stud. Mycol.">
        <title>101 Dothideomycetes genomes: a test case for predicting lifestyles and emergence of pathogens.</title>
        <authorList>
            <person name="Haridas S."/>
            <person name="Albert R."/>
            <person name="Binder M."/>
            <person name="Bloem J."/>
            <person name="Labutti K."/>
            <person name="Salamov A."/>
            <person name="Andreopoulos B."/>
            <person name="Baker S."/>
            <person name="Barry K."/>
            <person name="Bills G."/>
            <person name="Bluhm B."/>
            <person name="Cannon C."/>
            <person name="Castanera R."/>
            <person name="Culley D."/>
            <person name="Daum C."/>
            <person name="Ezra D."/>
            <person name="Gonzalez J."/>
            <person name="Henrissat B."/>
            <person name="Kuo A."/>
            <person name="Liang C."/>
            <person name="Lipzen A."/>
            <person name="Lutzoni F."/>
            <person name="Magnuson J."/>
            <person name="Mondo S."/>
            <person name="Nolan M."/>
            <person name="Ohm R."/>
            <person name="Pangilinan J."/>
            <person name="Park H.-J."/>
            <person name="Ramirez L."/>
            <person name="Alfaro M."/>
            <person name="Sun H."/>
            <person name="Tritt A."/>
            <person name="Yoshinaga Y."/>
            <person name="Zwiers L.-H."/>
            <person name="Turgeon B."/>
            <person name="Goodwin S."/>
            <person name="Spatafora J."/>
            <person name="Crous P."/>
            <person name="Grigoriev I."/>
        </authorList>
    </citation>
    <scope>NUCLEOTIDE SEQUENCE</scope>
    <source>
        <strain evidence="8">CBS 675.92</strain>
    </source>
</reference>
<dbReference type="GO" id="GO:0000166">
    <property type="term" value="F:nucleotide binding"/>
    <property type="evidence" value="ECO:0007669"/>
    <property type="project" value="InterPro"/>
</dbReference>
<evidence type="ECO:0000256" key="2">
    <source>
        <dbReference type="ARBA" id="ARBA00023002"/>
    </source>
</evidence>
<feature type="domain" description="GFO/IDH/MocA-like oxidoreductase" evidence="7">
    <location>
        <begin position="186"/>
        <end position="265"/>
    </location>
</feature>
<dbReference type="Gene3D" id="3.30.360.10">
    <property type="entry name" value="Dihydrodipicolinate Reductase, domain 2"/>
    <property type="match status" value="1"/>
</dbReference>
<dbReference type="GO" id="GO:0047837">
    <property type="term" value="F:D-xylose 1-dehydrogenase (NADP+) activity"/>
    <property type="evidence" value="ECO:0007669"/>
    <property type="project" value="UniProtKB-EC"/>
</dbReference>
<name>A0A6A5TGX8_9PLEO</name>
<dbReference type="InterPro" id="IPR050984">
    <property type="entry name" value="Gfo/Idh/MocA_domain"/>
</dbReference>
<comment type="catalytic activity">
    <reaction evidence="5">
        <text>D-xylose + NADP(+) = D-xylono-1,5-lactone + NADPH + H(+)</text>
        <dbReference type="Rhea" id="RHEA:22000"/>
        <dbReference type="ChEBI" id="CHEBI:15378"/>
        <dbReference type="ChEBI" id="CHEBI:15867"/>
        <dbReference type="ChEBI" id="CHEBI:53455"/>
        <dbReference type="ChEBI" id="CHEBI:57783"/>
        <dbReference type="ChEBI" id="CHEBI:58349"/>
        <dbReference type="EC" id="1.1.1.179"/>
    </reaction>
</comment>
<dbReference type="InterPro" id="IPR000683">
    <property type="entry name" value="Gfo/Idh/MocA-like_OxRdtase_N"/>
</dbReference>
<dbReference type="Gene3D" id="3.40.50.720">
    <property type="entry name" value="NAD(P)-binding Rossmann-like Domain"/>
    <property type="match status" value="1"/>
</dbReference>
<dbReference type="SUPFAM" id="SSF55347">
    <property type="entry name" value="Glyceraldehyde-3-phosphate dehydrogenase-like, C-terminal domain"/>
    <property type="match status" value="1"/>
</dbReference>
<dbReference type="PANTHER" id="PTHR22604">
    <property type="entry name" value="OXIDOREDUCTASES"/>
    <property type="match status" value="1"/>
</dbReference>
<proteinExistence type="inferred from homology"/>
<evidence type="ECO:0000313" key="8">
    <source>
        <dbReference type="EMBL" id="KAF1952103.1"/>
    </source>
</evidence>
<keyword evidence="2" id="KW-0560">Oxidoreductase</keyword>
<dbReference type="Proteomes" id="UP000800035">
    <property type="component" value="Unassembled WGS sequence"/>
</dbReference>
<dbReference type="EC" id="1.1.1.179" evidence="3"/>
<keyword evidence="9" id="KW-1185">Reference proteome</keyword>
<dbReference type="AlphaFoldDB" id="A0A6A5TGX8"/>
<protein>
    <recommendedName>
        <fullName evidence="3">D-xylose 1-dehydrogenase (NADP(+), D-xylono-1,5-lactone-forming)</fullName>
        <ecNumber evidence="3">1.1.1.179</ecNumber>
    </recommendedName>
    <alternativeName>
        <fullName evidence="4">D-xylose-NADP dehydrogenase</fullName>
    </alternativeName>
</protein>
<evidence type="ECO:0000256" key="4">
    <source>
        <dbReference type="ARBA" id="ARBA00042988"/>
    </source>
</evidence>
<accession>A0A6A5TGX8</accession>
<evidence type="ECO:0000259" key="7">
    <source>
        <dbReference type="Pfam" id="PF22725"/>
    </source>
</evidence>